<dbReference type="RefSeq" id="WP_173123147.1">
    <property type="nucleotide sequence ID" value="NZ_CBCSGW010000042.1"/>
</dbReference>
<sequence length="196" mass="21422">MNAVSFGYKATWLAVRDRPADVVADALRMPERGTVGWQDGVEAAYQGSVLLTPPVDGWTLVLSRPGPILPDPSADGFGEWFAKVSVELGTVRSFVTHRVVEIHGWARADQGRVERVYCYLGESGEVTTDVGPRTDEELELGIGDRDGIPTEEDVIRLAGLCSVNPAELDGRDVPGDCLLVPASRPKSRWRPGRLRR</sequence>
<evidence type="ECO:0000313" key="2">
    <source>
        <dbReference type="Proteomes" id="UP000763557"/>
    </source>
</evidence>
<reference evidence="1 2" key="1">
    <citation type="submission" date="2020-01" db="EMBL/GenBank/DDBJ databases">
        <title>Kibdelosporangium persica a novel Actinomycetes from a hot desert in Iran.</title>
        <authorList>
            <person name="Safaei N."/>
            <person name="Zaburannyi N."/>
            <person name="Mueller R."/>
            <person name="Wink J."/>
        </authorList>
    </citation>
    <scope>NUCLEOTIDE SEQUENCE [LARGE SCALE GENOMIC DNA]</scope>
    <source>
        <strain evidence="1 2">4NS15</strain>
    </source>
</reference>
<gene>
    <name evidence="1" type="ORF">GC106_870</name>
</gene>
<accession>A0ABX2EV23</accession>
<comment type="caution">
    <text evidence="1">The sequence shown here is derived from an EMBL/GenBank/DDBJ whole genome shotgun (WGS) entry which is preliminary data.</text>
</comment>
<organism evidence="1 2">
    <name type="scientific">Kibdelosporangium persicum</name>
    <dbReference type="NCBI Taxonomy" id="2698649"/>
    <lineage>
        <taxon>Bacteria</taxon>
        <taxon>Bacillati</taxon>
        <taxon>Actinomycetota</taxon>
        <taxon>Actinomycetes</taxon>
        <taxon>Pseudonocardiales</taxon>
        <taxon>Pseudonocardiaceae</taxon>
        <taxon>Kibdelosporangium</taxon>
    </lineage>
</organism>
<keyword evidence="2" id="KW-1185">Reference proteome</keyword>
<dbReference type="EMBL" id="JAAATY010000001">
    <property type="protein sequence ID" value="NRN62886.1"/>
    <property type="molecule type" value="Genomic_DNA"/>
</dbReference>
<name>A0ABX2EV23_9PSEU</name>
<evidence type="ECO:0000313" key="1">
    <source>
        <dbReference type="EMBL" id="NRN62886.1"/>
    </source>
</evidence>
<dbReference type="Proteomes" id="UP000763557">
    <property type="component" value="Unassembled WGS sequence"/>
</dbReference>
<protein>
    <submittedName>
        <fullName evidence="1">Uncharacterized protein</fullName>
    </submittedName>
</protein>
<proteinExistence type="predicted"/>